<dbReference type="Pfam" id="PF02854">
    <property type="entry name" value="MIF4G"/>
    <property type="match status" value="1"/>
</dbReference>
<feature type="region of interest" description="Disordered" evidence="8">
    <location>
        <begin position="515"/>
        <end position="601"/>
    </location>
</feature>
<dbReference type="EMBL" id="AZST01000221">
    <property type="protein sequence ID" value="KEP50790.1"/>
    <property type="molecule type" value="Genomic_DNA"/>
</dbReference>
<protein>
    <submittedName>
        <fullName evidence="10">Putative eukaryotic translation initiation factor 4G</fullName>
    </submittedName>
</protein>
<dbReference type="InterPro" id="IPR003890">
    <property type="entry name" value="MIF4G-like_typ-3"/>
</dbReference>
<reference evidence="10 11" key="1">
    <citation type="submission" date="2013-12" db="EMBL/GenBank/DDBJ databases">
        <authorList>
            <person name="Cubeta M."/>
            <person name="Pakala S."/>
            <person name="Fedorova N."/>
            <person name="Thomas E."/>
            <person name="Dean R."/>
            <person name="Jabaji S."/>
            <person name="Neate S."/>
            <person name="Toda T."/>
            <person name="Tavantzis S."/>
            <person name="Vilgalys R."/>
            <person name="Bharathan N."/>
            <person name="Pakala S."/>
            <person name="Losada L.S."/>
            <person name="Zafar N."/>
            <person name="Nierman W."/>
        </authorList>
    </citation>
    <scope>NUCLEOTIDE SEQUENCE [LARGE SCALE GENOMIC DNA]</scope>
    <source>
        <strain evidence="10 11">123E</strain>
    </source>
</reference>
<keyword evidence="11" id="KW-1185">Reference proteome</keyword>
<dbReference type="PANTHER" id="PTHR23253:SF9">
    <property type="entry name" value="EUKARYOTIC TRANSLATION INITIATION FACTOR 4 GAMMA 2"/>
    <property type="match status" value="1"/>
</dbReference>
<evidence type="ECO:0000313" key="11">
    <source>
        <dbReference type="Proteomes" id="UP000027456"/>
    </source>
</evidence>
<feature type="compositionally biased region" description="Basic and acidic residues" evidence="8">
    <location>
        <begin position="196"/>
        <end position="205"/>
    </location>
</feature>
<evidence type="ECO:0000256" key="5">
    <source>
        <dbReference type="ARBA" id="ARBA00022553"/>
    </source>
</evidence>
<feature type="domain" description="MIF4G" evidence="9">
    <location>
        <begin position="251"/>
        <end position="504"/>
    </location>
</feature>
<evidence type="ECO:0000259" key="9">
    <source>
        <dbReference type="SMART" id="SM00543"/>
    </source>
</evidence>
<proteinExistence type="inferred from homology"/>
<dbReference type="GO" id="GO:0010494">
    <property type="term" value="C:cytoplasmic stress granule"/>
    <property type="evidence" value="ECO:0007669"/>
    <property type="project" value="UniProtKB-ARBA"/>
</dbReference>
<dbReference type="STRING" id="1423351.A0A074RZT4"/>
<evidence type="ECO:0000256" key="8">
    <source>
        <dbReference type="SAM" id="MobiDB-lite"/>
    </source>
</evidence>
<dbReference type="GO" id="GO:0003729">
    <property type="term" value="F:mRNA binding"/>
    <property type="evidence" value="ECO:0007669"/>
    <property type="project" value="TreeGrafter"/>
</dbReference>
<keyword evidence="6" id="KW-0694">RNA-binding</keyword>
<dbReference type="GO" id="GO:0016281">
    <property type="term" value="C:eukaryotic translation initiation factor 4F complex"/>
    <property type="evidence" value="ECO:0007669"/>
    <property type="project" value="TreeGrafter"/>
</dbReference>
<evidence type="ECO:0000256" key="4">
    <source>
        <dbReference type="ARBA" id="ARBA00022540"/>
    </source>
</evidence>
<organism evidence="10 11">
    <name type="scientific">Rhizoctonia solani 123E</name>
    <dbReference type="NCBI Taxonomy" id="1423351"/>
    <lineage>
        <taxon>Eukaryota</taxon>
        <taxon>Fungi</taxon>
        <taxon>Dikarya</taxon>
        <taxon>Basidiomycota</taxon>
        <taxon>Agaricomycotina</taxon>
        <taxon>Agaricomycetes</taxon>
        <taxon>Cantharellales</taxon>
        <taxon>Ceratobasidiaceae</taxon>
        <taxon>Rhizoctonia</taxon>
    </lineage>
</organism>
<dbReference type="SUPFAM" id="SSF101489">
    <property type="entry name" value="Eukaryotic initiation factor 4f subunit eIF4g, eIF4e-binding domain"/>
    <property type="match status" value="1"/>
</dbReference>
<dbReference type="HOGENOM" id="CLU_026182_0_0_1"/>
<dbReference type="Pfam" id="PF12152">
    <property type="entry name" value="eIF_4G1"/>
    <property type="match status" value="1"/>
</dbReference>
<keyword evidence="3" id="KW-0963">Cytoplasm</keyword>
<feature type="compositionally biased region" description="Polar residues" evidence="8">
    <location>
        <begin position="127"/>
        <end position="140"/>
    </location>
</feature>
<evidence type="ECO:0000256" key="2">
    <source>
        <dbReference type="ARBA" id="ARBA00005775"/>
    </source>
</evidence>
<evidence type="ECO:0000313" key="10">
    <source>
        <dbReference type="EMBL" id="KEP50790.1"/>
    </source>
</evidence>
<dbReference type="AlphaFoldDB" id="A0A074RZT4"/>
<dbReference type="SUPFAM" id="SSF48371">
    <property type="entry name" value="ARM repeat"/>
    <property type="match status" value="1"/>
</dbReference>
<sequence>MPWVRASIEAMTERKQELQGIFEAELKLRPKSINNIEDLKKIPYPKNVNPPDPESSFIVGPGQFRYHRSFLLQFKNICTERPVSLVPLDSVGLVPCEAGPGYLRGVRPSRRPGDLRSSAMSADGSLPPQQSTSFAVSGTGLSRPRFFVGDQYPSSPPGDGQSGFQATHATRPSGMPFAGGTANRSPHGAKRTRNQRGRDRYEESHASGFQPYLSPTANLEPVTPLERSENRWIARSILHVPQQTEERQLVDHKVRALLNKLTLNKFDSIAGQIIDWANKSEQEDDGANLKQVVELILEQAKEDTVYSEAYARLCRRIMNQISPNVQDKSIRDSQGQLITGEKLFRKYLLGRCQDDLERKLGTESIALATFALQLGQDKNAEIGSEGERKKMAYFNEYYAKAKSKRRRLGLVRFIGELHKSQMLTDRIIHECIKKLLANNIDPKEEEIESLCEFLLTVGQSLDSPKARNHMDIYFERMQEMVKGNKLGPRIQFMLLDVIELRERHWQHRHAVSRSIPLHQPSTHNDSGRRAVTRGGTRRSEYHGNATEPDGWNITGGAGASRPSTRTGDLSQFGRISKPTGIQFGPSSVFKRNDASKQDSGIGRVGGANMFSSLSSGVVDESSLPGGLGSNGFPTAPRTWGNKKHKSWVNVVPDESGVH</sequence>
<feature type="region of interest" description="Disordered" evidence="8">
    <location>
        <begin position="105"/>
        <end position="219"/>
    </location>
</feature>
<evidence type="ECO:0000256" key="6">
    <source>
        <dbReference type="ARBA" id="ARBA00022884"/>
    </source>
</evidence>
<dbReference type="PANTHER" id="PTHR23253">
    <property type="entry name" value="EUKARYOTIC TRANSLATION INITIATION FACTOR 4 GAMMA"/>
    <property type="match status" value="1"/>
</dbReference>
<comment type="caution">
    <text evidence="10">The sequence shown here is derived from an EMBL/GenBank/DDBJ whole genome shotgun (WGS) entry which is preliminary data.</text>
</comment>
<dbReference type="InterPro" id="IPR022745">
    <property type="entry name" value="eIF4G1_eIF4E-bd"/>
</dbReference>
<accession>A0A074RZT4</accession>
<dbReference type="Gene3D" id="1.20.970.30">
    <property type="entry name" value="eIF4G, eIF4E-binding domain"/>
    <property type="match status" value="1"/>
</dbReference>
<keyword evidence="5" id="KW-0597">Phosphoprotein</keyword>
<dbReference type="SMART" id="SM00543">
    <property type="entry name" value="MIF4G"/>
    <property type="match status" value="1"/>
</dbReference>
<keyword evidence="7" id="KW-0648">Protein biosynthesis</keyword>
<comment type="similarity">
    <text evidence="2">Belongs to the eukaryotic initiation factor 4G family.</text>
</comment>
<dbReference type="GO" id="GO:0003743">
    <property type="term" value="F:translation initiation factor activity"/>
    <property type="evidence" value="ECO:0007669"/>
    <property type="project" value="UniProtKB-KW"/>
</dbReference>
<dbReference type="Gene3D" id="1.25.40.180">
    <property type="match status" value="1"/>
</dbReference>
<comment type="subcellular location">
    <subcellularLocation>
        <location evidence="1">Cytoplasm</location>
    </subcellularLocation>
</comment>
<evidence type="ECO:0000256" key="7">
    <source>
        <dbReference type="ARBA" id="ARBA00022917"/>
    </source>
</evidence>
<keyword evidence="4 10" id="KW-0396">Initiation factor</keyword>
<dbReference type="OrthoDB" id="514777at2759"/>
<name>A0A074RZT4_9AGAM</name>
<dbReference type="Proteomes" id="UP000027456">
    <property type="component" value="Unassembled WGS sequence"/>
</dbReference>
<dbReference type="InterPro" id="IPR016024">
    <property type="entry name" value="ARM-type_fold"/>
</dbReference>
<gene>
    <name evidence="10" type="ORF">V565_073400</name>
</gene>
<evidence type="ECO:0000256" key="3">
    <source>
        <dbReference type="ARBA" id="ARBA00022490"/>
    </source>
</evidence>
<dbReference type="InterPro" id="IPR036211">
    <property type="entry name" value="eIF4G_eIF4E-bd_sf"/>
</dbReference>
<evidence type="ECO:0000256" key="1">
    <source>
        <dbReference type="ARBA" id="ARBA00004496"/>
    </source>
</evidence>
<dbReference type="FunFam" id="1.25.40.180:FF:000020">
    <property type="entry name" value="Eukaryotic translation initiation factor subunit"/>
    <property type="match status" value="1"/>
</dbReference>